<dbReference type="CDD" id="cd24049">
    <property type="entry name" value="ASKHA_NBD_PilM"/>
    <property type="match status" value="1"/>
</dbReference>
<dbReference type="Gene3D" id="3.30.1490.300">
    <property type="match status" value="1"/>
</dbReference>
<accession>A0A2H0UHB4</accession>
<evidence type="ECO:0000313" key="2">
    <source>
        <dbReference type="Proteomes" id="UP000229315"/>
    </source>
</evidence>
<dbReference type="PANTHER" id="PTHR32432">
    <property type="entry name" value="CELL DIVISION PROTEIN FTSA-RELATED"/>
    <property type="match status" value="1"/>
</dbReference>
<dbReference type="Proteomes" id="UP000229315">
    <property type="component" value="Unassembled WGS sequence"/>
</dbReference>
<dbReference type="InterPro" id="IPR050696">
    <property type="entry name" value="FtsA/MreB"/>
</dbReference>
<dbReference type="NCBIfam" id="TIGR01175">
    <property type="entry name" value="pilM"/>
    <property type="match status" value="1"/>
</dbReference>
<dbReference type="InterPro" id="IPR043129">
    <property type="entry name" value="ATPase_NBD"/>
</dbReference>
<dbReference type="AlphaFoldDB" id="A0A2H0UHB4"/>
<evidence type="ECO:0000313" key="1">
    <source>
        <dbReference type="EMBL" id="PIR85195.1"/>
    </source>
</evidence>
<dbReference type="InterPro" id="IPR005883">
    <property type="entry name" value="PilM"/>
</dbReference>
<dbReference type="Pfam" id="PF11104">
    <property type="entry name" value="PilM_2"/>
    <property type="match status" value="1"/>
</dbReference>
<proteinExistence type="predicted"/>
<dbReference type="SUPFAM" id="SSF53067">
    <property type="entry name" value="Actin-like ATPase domain"/>
    <property type="match status" value="2"/>
</dbReference>
<name>A0A2H0UHB4_9BACT</name>
<reference evidence="2" key="1">
    <citation type="submission" date="2017-09" db="EMBL/GenBank/DDBJ databases">
        <title>Depth-based differentiation of microbial function through sediment-hosted aquifers and enrichment of novel symbionts in the deep terrestrial subsurface.</title>
        <authorList>
            <person name="Probst A.J."/>
            <person name="Ladd B."/>
            <person name="Jarett J.K."/>
            <person name="Geller-Mcgrath D.E."/>
            <person name="Sieber C.M.K."/>
            <person name="Emerson J.B."/>
            <person name="Anantharaman K."/>
            <person name="Thomas B.C."/>
            <person name="Malmstrom R."/>
            <person name="Stieglmeier M."/>
            <person name="Klingl A."/>
            <person name="Woyke T."/>
            <person name="Ryan C.M."/>
            <person name="Banfield J.F."/>
        </authorList>
    </citation>
    <scope>NUCLEOTIDE SEQUENCE [LARGE SCALE GENOMIC DNA]</scope>
</reference>
<sequence>MVMARIRTTSFGGGKKKSIMEETSVGACMVYSSYSTPMASFLSGFSQSLSNLAGAFAKKDGESVFGIDIGTSSIKVVQLVEKKGVAVLETYGEISLGPYAEAEVGQSVNPPLEKASEALVDLLREANVTAKTGGVSIPLSSSLISVISLPTRNEEDLATMIPIEARKYIPVPVSEVTLDWFVIPEAEAEFLSAAGSERAKNATDVLLVAIHNAALERYQSIVSGAKLSPRFFEIEPFSISRSAYEHSTAPVMIVDLGASSTRVYIIEFGIVDVSHTISRGSQDITRSLAQSKNLTFLEAEKQKRRTGVSETEAGLSTLEYVFSEAKRIFLTYQRKEGKAVSEMVLVGGGASLKGIEDIAKKYFDAPVSISNPFDKTSAPAFVIDVLKDAGPSFAPAVGLALRALKQ</sequence>
<organism evidence="1 2">
    <name type="scientific">Candidatus Kaiserbacteria bacterium CG10_big_fil_rev_8_21_14_0_10_45_20</name>
    <dbReference type="NCBI Taxonomy" id="1974607"/>
    <lineage>
        <taxon>Bacteria</taxon>
        <taxon>Candidatus Kaiseribacteriota</taxon>
    </lineage>
</organism>
<evidence type="ECO:0008006" key="3">
    <source>
        <dbReference type="Google" id="ProtNLM"/>
    </source>
</evidence>
<comment type="caution">
    <text evidence="1">The sequence shown here is derived from an EMBL/GenBank/DDBJ whole genome shotgun (WGS) entry which is preliminary data.</text>
</comment>
<dbReference type="PANTHER" id="PTHR32432:SF3">
    <property type="entry name" value="ETHANOLAMINE UTILIZATION PROTEIN EUTJ"/>
    <property type="match status" value="1"/>
</dbReference>
<protein>
    <recommendedName>
        <fullName evidence="3">SHS2 domain-containing protein</fullName>
    </recommendedName>
</protein>
<dbReference type="EMBL" id="PFBH01000014">
    <property type="protein sequence ID" value="PIR85195.1"/>
    <property type="molecule type" value="Genomic_DNA"/>
</dbReference>
<dbReference type="PIRSF" id="PIRSF019169">
    <property type="entry name" value="PilM"/>
    <property type="match status" value="1"/>
</dbReference>
<gene>
    <name evidence="1" type="ORF">COU15_02195</name>
</gene>
<dbReference type="Gene3D" id="3.30.420.40">
    <property type="match status" value="2"/>
</dbReference>